<evidence type="ECO:0008006" key="3">
    <source>
        <dbReference type="Google" id="ProtNLM"/>
    </source>
</evidence>
<accession>A0AAV9ZU89</accession>
<protein>
    <recommendedName>
        <fullName evidence="3">Ricin B lectin domain-containing protein</fullName>
    </recommendedName>
</protein>
<reference evidence="1 2" key="1">
    <citation type="journal article" date="2024" name="J Genomics">
        <title>Draft genome sequencing and assembly of Favolaschia claudopus CIRM-BRFM 2984 isolated from oak limbs.</title>
        <authorList>
            <person name="Navarro D."/>
            <person name="Drula E."/>
            <person name="Chaduli D."/>
            <person name="Cazenave R."/>
            <person name="Ahrendt S."/>
            <person name="Wang J."/>
            <person name="Lipzen A."/>
            <person name="Daum C."/>
            <person name="Barry K."/>
            <person name="Grigoriev I.V."/>
            <person name="Favel A."/>
            <person name="Rosso M.N."/>
            <person name="Martin F."/>
        </authorList>
    </citation>
    <scope>NUCLEOTIDE SEQUENCE [LARGE SCALE GENOMIC DNA]</scope>
    <source>
        <strain evidence="1 2">CIRM-BRFM 2984</strain>
    </source>
</reference>
<proteinExistence type="predicted"/>
<dbReference type="AlphaFoldDB" id="A0AAV9ZU89"/>
<sequence length="182" mass="20528">MLSKVLDYALAALTLIGANPLQAPNSLDAALSTVTLIEPGNYRLINIGRNESLYGLRMGNPVFTKANENSTFAEWKVEPGPGPNEYKFFNIGWDTGMQTNNGGLYVSYLPKDRTLTHVVAPVQGKADTFIVRIGILRFHRKSKILILIESIFDWDTNWEYAKVFCWPNTASAEQLWKFIRID</sequence>
<gene>
    <name evidence="1" type="ORF">R3P38DRAFT_2803148</name>
</gene>
<keyword evidence="2" id="KW-1185">Reference proteome</keyword>
<dbReference type="Proteomes" id="UP001362999">
    <property type="component" value="Unassembled WGS sequence"/>
</dbReference>
<name>A0AAV9ZU89_9AGAR</name>
<evidence type="ECO:0000313" key="1">
    <source>
        <dbReference type="EMBL" id="KAK6992102.1"/>
    </source>
</evidence>
<organism evidence="1 2">
    <name type="scientific">Favolaschia claudopus</name>
    <dbReference type="NCBI Taxonomy" id="2862362"/>
    <lineage>
        <taxon>Eukaryota</taxon>
        <taxon>Fungi</taxon>
        <taxon>Dikarya</taxon>
        <taxon>Basidiomycota</taxon>
        <taxon>Agaricomycotina</taxon>
        <taxon>Agaricomycetes</taxon>
        <taxon>Agaricomycetidae</taxon>
        <taxon>Agaricales</taxon>
        <taxon>Marasmiineae</taxon>
        <taxon>Mycenaceae</taxon>
        <taxon>Favolaschia</taxon>
    </lineage>
</organism>
<dbReference type="EMBL" id="JAWWNJ010000113">
    <property type="protein sequence ID" value="KAK6992102.1"/>
    <property type="molecule type" value="Genomic_DNA"/>
</dbReference>
<evidence type="ECO:0000313" key="2">
    <source>
        <dbReference type="Proteomes" id="UP001362999"/>
    </source>
</evidence>
<comment type="caution">
    <text evidence="1">The sequence shown here is derived from an EMBL/GenBank/DDBJ whole genome shotgun (WGS) entry which is preliminary data.</text>
</comment>